<dbReference type="RefSeq" id="WP_132319510.1">
    <property type="nucleotide sequence ID" value="NZ_FWZT01000009.1"/>
</dbReference>
<feature type="compositionally biased region" description="Acidic residues" evidence="1">
    <location>
        <begin position="398"/>
        <end position="410"/>
    </location>
</feature>
<evidence type="ECO:0000313" key="2">
    <source>
        <dbReference type="EMBL" id="SMF28433.1"/>
    </source>
</evidence>
<evidence type="ECO:0000256" key="1">
    <source>
        <dbReference type="SAM" id="MobiDB-lite"/>
    </source>
</evidence>
<name>A0A1Y6BU14_9BACT</name>
<dbReference type="Proteomes" id="UP000192907">
    <property type="component" value="Unassembled WGS sequence"/>
</dbReference>
<gene>
    <name evidence="2" type="ORF">SAMN06296036_1098</name>
</gene>
<proteinExistence type="predicted"/>
<evidence type="ECO:0000313" key="3">
    <source>
        <dbReference type="Proteomes" id="UP000192907"/>
    </source>
</evidence>
<keyword evidence="3" id="KW-1185">Reference proteome</keyword>
<dbReference type="EMBL" id="FWZT01000009">
    <property type="protein sequence ID" value="SMF28433.1"/>
    <property type="molecule type" value="Genomic_DNA"/>
</dbReference>
<feature type="region of interest" description="Disordered" evidence="1">
    <location>
        <begin position="390"/>
        <end position="410"/>
    </location>
</feature>
<reference evidence="3" key="1">
    <citation type="submission" date="2017-04" db="EMBL/GenBank/DDBJ databases">
        <authorList>
            <person name="Varghese N."/>
            <person name="Submissions S."/>
        </authorList>
    </citation>
    <scope>NUCLEOTIDE SEQUENCE [LARGE SCALE GENOMIC DNA]</scope>
    <source>
        <strain evidence="3">RKEM611</strain>
    </source>
</reference>
<sequence length="410" mass="45059">MKDFGKILALMLGLGLHSCADESSFSGSNGSQLDQAEPVVDLDATPEPPPEDIPVDPIEVIESVELLDYQLEAKNFAYGQPDTAIDYVFVIDNSVSMGSILNLVQQGFSSLVADNVFPPNSQVAVMSTMIGDPNNFNMTNSLLSAYTGMEYEPGFLDFVYQGAIQNYRDLVPGQAGKWAMDGCNNRWFKPNEKNAAGNYCLIAATQSTFSALGGEPGITAYEHLMLKNAGQQTFRTNAIVNIIYVSDTHDPGFNRQELIDNRKNFNQLDQLTRASNQIQGLKFHAMAPASRCSGENLYDLSYYTLVDAAKGQKADSCVTADYTEFLKKMVESSQVAEPRFVLNKPIRDVLKVKVNGTETKDYEIHEDKQSIIISGLDPKVPVTVDVIYSTPNSAPEETGADYEDQGEEQD</sequence>
<dbReference type="AlphaFoldDB" id="A0A1Y6BU14"/>
<accession>A0A1Y6BU14</accession>
<protein>
    <submittedName>
        <fullName evidence="2">Uncharacterized protein</fullName>
    </submittedName>
</protein>
<organism evidence="2 3">
    <name type="scientific">Pseudobacteriovorax antillogorgiicola</name>
    <dbReference type="NCBI Taxonomy" id="1513793"/>
    <lineage>
        <taxon>Bacteria</taxon>
        <taxon>Pseudomonadati</taxon>
        <taxon>Bdellovibrionota</taxon>
        <taxon>Oligoflexia</taxon>
        <taxon>Oligoflexales</taxon>
        <taxon>Pseudobacteriovoracaceae</taxon>
        <taxon>Pseudobacteriovorax</taxon>
    </lineage>
</organism>